<evidence type="ECO:0000313" key="4">
    <source>
        <dbReference type="Proteomes" id="UP000565468"/>
    </source>
</evidence>
<evidence type="ECO:0000313" key="3">
    <source>
        <dbReference type="EMBL" id="NMO95821.1"/>
    </source>
</evidence>
<dbReference type="RefSeq" id="WP_169504613.1">
    <property type="nucleotide sequence ID" value="NZ_JABBPN010000006.1"/>
</dbReference>
<keyword evidence="1" id="KW-0732">Signal</keyword>
<name>A0A848M6I9_PAELE</name>
<dbReference type="Pfam" id="PF08139">
    <property type="entry name" value="LPAM_1"/>
    <property type="match status" value="1"/>
</dbReference>
<dbReference type="InterPro" id="IPR012640">
    <property type="entry name" value="Membr_lipoprot_lipid_attach_CS"/>
</dbReference>
<gene>
    <name evidence="3" type="ORF">HII30_08580</name>
</gene>
<proteinExistence type="predicted"/>
<comment type="caution">
    <text evidence="3">The sequence shown here is derived from an EMBL/GenBank/DDBJ whole genome shotgun (WGS) entry which is preliminary data.</text>
</comment>
<dbReference type="Pfam" id="PF07007">
    <property type="entry name" value="LprI"/>
    <property type="match status" value="1"/>
</dbReference>
<protein>
    <submittedName>
        <fullName evidence="3">DUF1311 domain-containing protein</fullName>
    </submittedName>
</protein>
<evidence type="ECO:0000259" key="2">
    <source>
        <dbReference type="Pfam" id="PF07007"/>
    </source>
</evidence>
<dbReference type="PROSITE" id="PS51257">
    <property type="entry name" value="PROKAR_LIPOPROTEIN"/>
    <property type="match status" value="1"/>
</dbReference>
<organism evidence="3 4">
    <name type="scientific">Paenibacillus lemnae</name>
    <dbReference type="NCBI Taxonomy" id="1330551"/>
    <lineage>
        <taxon>Bacteria</taxon>
        <taxon>Bacillati</taxon>
        <taxon>Bacillota</taxon>
        <taxon>Bacilli</taxon>
        <taxon>Bacillales</taxon>
        <taxon>Paenibacillaceae</taxon>
        <taxon>Paenibacillus</taxon>
    </lineage>
</organism>
<dbReference type="Gene3D" id="1.20.1270.180">
    <property type="match status" value="1"/>
</dbReference>
<reference evidence="3 4" key="1">
    <citation type="submission" date="2020-04" db="EMBL/GenBank/DDBJ databases">
        <title>Paenibacillus algicola sp. nov., a novel marine bacterium producing alginate lyase.</title>
        <authorList>
            <person name="Huang H."/>
        </authorList>
    </citation>
    <scope>NUCLEOTIDE SEQUENCE [LARGE SCALE GENOMIC DNA]</scope>
    <source>
        <strain evidence="3 4">L7-75</strain>
    </source>
</reference>
<accession>A0A848M6I9</accession>
<dbReference type="EMBL" id="JABBPN010000006">
    <property type="protein sequence ID" value="NMO95821.1"/>
    <property type="molecule type" value="Genomic_DNA"/>
</dbReference>
<dbReference type="Proteomes" id="UP000565468">
    <property type="component" value="Unassembled WGS sequence"/>
</dbReference>
<dbReference type="PANTHER" id="PTHR39176">
    <property type="entry name" value="PERIPLASMIC PROTEIN-RELATED"/>
    <property type="match status" value="1"/>
</dbReference>
<dbReference type="PANTHER" id="PTHR39176:SF1">
    <property type="entry name" value="PERIPLASMIC PROTEIN"/>
    <property type="match status" value="1"/>
</dbReference>
<feature type="domain" description="Lysozyme inhibitor LprI-like N-terminal" evidence="2">
    <location>
        <begin position="73"/>
        <end position="159"/>
    </location>
</feature>
<sequence>MKKSIVVISAVLFLAGCSDKTESNSINQDMEGNQETIVSEEVHQSEKQIYLDKLNAIEEKNIEFEKVIQKAEAPTPELQIAAEKIFTSWDDILNEVYGVLKKNLSESEMADLKNEQLQWIELRDQTADNAAADYLNTTSYGIYLSQSLAKTTKDRVYELVNQYIE</sequence>
<dbReference type="InterPro" id="IPR009739">
    <property type="entry name" value="LprI-like_N"/>
</dbReference>
<evidence type="ECO:0000256" key="1">
    <source>
        <dbReference type="ARBA" id="ARBA00022729"/>
    </source>
</evidence>
<keyword evidence="4" id="KW-1185">Reference proteome</keyword>
<dbReference type="AlphaFoldDB" id="A0A848M6I9"/>